<dbReference type="Gene3D" id="3.30.750.44">
    <property type="match status" value="1"/>
</dbReference>
<feature type="signal peptide" evidence="1">
    <location>
        <begin position="1"/>
        <end position="18"/>
    </location>
</feature>
<reference evidence="3 4" key="1">
    <citation type="submission" date="2019-11" db="EMBL/GenBank/DDBJ databases">
        <authorList>
            <person name="Holert J."/>
        </authorList>
    </citation>
    <scope>NUCLEOTIDE SEQUENCE [LARGE SCALE GENOMIC DNA]</scope>
    <source>
        <strain evidence="3">SB11_3</strain>
    </source>
</reference>
<dbReference type="PROSITE" id="PS51257">
    <property type="entry name" value="PROKAR_LIPOPROTEIN"/>
    <property type="match status" value="1"/>
</dbReference>
<feature type="chain" id="PRO_5024818797" description="Tail specific protease domain-containing protein" evidence="1">
    <location>
        <begin position="19"/>
        <end position="476"/>
    </location>
</feature>
<dbReference type="EMBL" id="CACSIO010000010">
    <property type="protein sequence ID" value="CAA0103572.1"/>
    <property type="molecule type" value="Genomic_DNA"/>
</dbReference>
<dbReference type="Pfam" id="PF03572">
    <property type="entry name" value="Peptidase_S41"/>
    <property type="match status" value="1"/>
</dbReference>
<proteinExistence type="predicted"/>
<evidence type="ECO:0000256" key="1">
    <source>
        <dbReference type="SAM" id="SignalP"/>
    </source>
</evidence>
<dbReference type="GO" id="GO:0006508">
    <property type="term" value="P:proteolysis"/>
    <property type="evidence" value="ECO:0007669"/>
    <property type="project" value="InterPro"/>
</dbReference>
<protein>
    <recommendedName>
        <fullName evidence="2">Tail specific protease domain-containing protein</fullName>
    </recommendedName>
</protein>
<dbReference type="PANTHER" id="PTHR11261:SF3">
    <property type="entry name" value="RETINOL-BINDING PROTEIN 3"/>
    <property type="match status" value="1"/>
</dbReference>
<keyword evidence="4" id="KW-1185">Reference proteome</keyword>
<dbReference type="InterPro" id="IPR005151">
    <property type="entry name" value="Tail-specific_protease"/>
</dbReference>
<dbReference type="SMART" id="SM00245">
    <property type="entry name" value="TSPc"/>
    <property type="match status" value="1"/>
</dbReference>
<dbReference type="PANTHER" id="PTHR11261">
    <property type="entry name" value="INTERPHOTORECEPTOR RETINOID-BINDING PROTEIN"/>
    <property type="match status" value="1"/>
</dbReference>
<name>A0A5S9PI71_9GAMM</name>
<organism evidence="3 4">
    <name type="scientific">BD1-7 clade bacterium</name>
    <dbReference type="NCBI Taxonomy" id="2029982"/>
    <lineage>
        <taxon>Bacteria</taxon>
        <taxon>Pseudomonadati</taxon>
        <taxon>Pseudomonadota</taxon>
        <taxon>Gammaproteobacteria</taxon>
        <taxon>Cellvibrionales</taxon>
        <taxon>Spongiibacteraceae</taxon>
        <taxon>BD1-7 clade</taxon>
    </lineage>
</organism>
<feature type="domain" description="Tail specific protease" evidence="2">
    <location>
        <begin position="230"/>
        <end position="453"/>
    </location>
</feature>
<sequence>MKKLSILLLSLCIPVVFVGCDNSNSSKPSNTSPPADNYTGVWENTGYGEYLNITNDLVTRYEASPDSCIKTHIFTRQEFPSKLHWTITDADDYAFSAYLGTNSNRPFVIDKISALPASCATPLTNTPTNVINHLVSMAQAYYSFFDARNIDWPAISQQAKVAVHDEMTEGQLGAVVAQLMSALEDAHVVVYFKPLDLLAPEIDYNFLYPTFSADTLIDQLAVEYTINQPDQTLEEYTQEQVAAFNTILLSDVEDIKSHNGKIIWGLKGDLGYVVVGNLSSFDPDHAGDSFSEALDPSPHVDALNVVLDELVSDLQHTNGIILDLRQHAGGTTEMDRALAKRFIEQTIQYGSYSAPSGESVALTMSPYDGARLAQKTVMITSELNQSSAEDLILALKADGNTVQVGEATQGIFSDMLYLGLPNQWVFSLSNQVWLDSNGTNWEVEGLQPDFEVPLYLLSDRESGIDSTIEKARDLLQ</sequence>
<dbReference type="OrthoDB" id="9758793at2"/>
<gene>
    <name evidence="3" type="ORF">OPDIPICF_04553</name>
</gene>
<dbReference type="Proteomes" id="UP000441399">
    <property type="component" value="Unassembled WGS sequence"/>
</dbReference>
<dbReference type="SUPFAM" id="SSF52096">
    <property type="entry name" value="ClpP/crotonase"/>
    <property type="match status" value="1"/>
</dbReference>
<accession>A0A5S9PI71</accession>
<evidence type="ECO:0000313" key="3">
    <source>
        <dbReference type="EMBL" id="CAA0103572.1"/>
    </source>
</evidence>
<dbReference type="AlphaFoldDB" id="A0A5S9PI71"/>
<dbReference type="InterPro" id="IPR029045">
    <property type="entry name" value="ClpP/crotonase-like_dom_sf"/>
</dbReference>
<keyword evidence="1" id="KW-0732">Signal</keyword>
<dbReference type="Gene3D" id="3.90.226.10">
    <property type="entry name" value="2-enoyl-CoA Hydratase, Chain A, domain 1"/>
    <property type="match status" value="1"/>
</dbReference>
<dbReference type="GO" id="GO:0008236">
    <property type="term" value="F:serine-type peptidase activity"/>
    <property type="evidence" value="ECO:0007669"/>
    <property type="project" value="InterPro"/>
</dbReference>
<evidence type="ECO:0000259" key="2">
    <source>
        <dbReference type="SMART" id="SM00245"/>
    </source>
</evidence>
<evidence type="ECO:0000313" key="4">
    <source>
        <dbReference type="Proteomes" id="UP000441399"/>
    </source>
</evidence>